<dbReference type="RefSeq" id="WP_262596156.1">
    <property type="nucleotide sequence ID" value="NZ_CP103300.1"/>
</dbReference>
<evidence type="ECO:0000259" key="4">
    <source>
        <dbReference type="Pfam" id="PF01420"/>
    </source>
</evidence>
<accession>A0ABY6GPD7</accession>
<dbReference type="InterPro" id="IPR000055">
    <property type="entry name" value="Restrct_endonuc_typeI_TRD"/>
</dbReference>
<gene>
    <name evidence="5" type="ORF">NX720_17065</name>
</gene>
<keyword evidence="3" id="KW-0238">DNA-binding</keyword>
<organism evidence="5 6">
    <name type="scientific">Endozoicomonas euniceicola</name>
    <dbReference type="NCBI Taxonomy" id="1234143"/>
    <lineage>
        <taxon>Bacteria</taxon>
        <taxon>Pseudomonadati</taxon>
        <taxon>Pseudomonadota</taxon>
        <taxon>Gammaproteobacteria</taxon>
        <taxon>Oceanospirillales</taxon>
        <taxon>Endozoicomonadaceae</taxon>
        <taxon>Endozoicomonas</taxon>
    </lineage>
</organism>
<dbReference type="PANTHER" id="PTHR30408:SF13">
    <property type="entry name" value="TYPE I RESTRICTION ENZYME HINDI SPECIFICITY SUBUNIT"/>
    <property type="match status" value="1"/>
</dbReference>
<evidence type="ECO:0000313" key="6">
    <source>
        <dbReference type="Proteomes" id="UP001163255"/>
    </source>
</evidence>
<dbReference type="InterPro" id="IPR044946">
    <property type="entry name" value="Restrct_endonuc_typeI_TRD_sf"/>
</dbReference>
<name>A0ABY6GPD7_9GAMM</name>
<reference evidence="5" key="1">
    <citation type="submission" date="2022-10" db="EMBL/GenBank/DDBJ databases">
        <title>Completed Genome Sequence of two octocoral isolated bacterium, Endozoicomonas euniceicola EF212T and Endozoicomonas gorgoniicola PS125T.</title>
        <authorList>
            <person name="Chiou Y.-J."/>
            <person name="Chen Y.-H."/>
        </authorList>
    </citation>
    <scope>NUCLEOTIDE SEQUENCE</scope>
    <source>
        <strain evidence="5">EF212</strain>
    </source>
</reference>
<evidence type="ECO:0000256" key="1">
    <source>
        <dbReference type="ARBA" id="ARBA00010923"/>
    </source>
</evidence>
<evidence type="ECO:0000313" key="5">
    <source>
        <dbReference type="EMBL" id="UYM14592.1"/>
    </source>
</evidence>
<evidence type="ECO:0000256" key="3">
    <source>
        <dbReference type="ARBA" id="ARBA00023125"/>
    </source>
</evidence>
<proteinExistence type="inferred from homology"/>
<keyword evidence="5" id="KW-0378">Hydrolase</keyword>
<protein>
    <submittedName>
        <fullName evidence="5">Restriction endonuclease subunit S</fullName>
        <ecNumber evidence="5">3.1.21.-</ecNumber>
    </submittedName>
</protein>
<sequence>MEFKRYSFKELLSNIVDNRGKTCPTQEEGIPLIATNCIKNDALYAVYEKVRFVSQETYDTWFRGHPEPGDIIFVCKGSPGRIAWVQDPVPYCIAQDMVAIRADEKKIDPKFLFALLRSPKTQASILNMHVGTMIPHFKKGDFANLYFDIPIDMDHQKFAGELYYKLCQKIEHNRQTNQTLENMAQALFKSWFVDFDPVIDNALAAGNAIPEPLQKRAEQRQALQASDDAPAPLSEAIRQLFPASFVFDAEMGWIPEGWEIGCLEDMLVLQRGFDLPKSKRTPGQFPLIVASGQDGTHSEHKVEGPGVVTGRSGKLGEVMFVHDNFWPLNTTLWIKEYKNSNPYHAYHLLKTLGLDQYNSGSAVPTLNRNHIHNMRLLVPAKPVVSEYQKLVAGHFKKIRHNNHASETLAKLRDTLLPKLISGQLRIPEAQQQTEAAVA</sequence>
<dbReference type="PANTHER" id="PTHR30408">
    <property type="entry name" value="TYPE-1 RESTRICTION ENZYME ECOKI SPECIFICITY PROTEIN"/>
    <property type="match status" value="1"/>
</dbReference>
<evidence type="ECO:0000256" key="2">
    <source>
        <dbReference type="ARBA" id="ARBA00022747"/>
    </source>
</evidence>
<keyword evidence="2" id="KW-0680">Restriction system</keyword>
<keyword evidence="6" id="KW-1185">Reference proteome</keyword>
<dbReference type="SUPFAM" id="SSF116734">
    <property type="entry name" value="DNA methylase specificity domain"/>
    <property type="match status" value="2"/>
</dbReference>
<dbReference type="Proteomes" id="UP001163255">
    <property type="component" value="Chromosome"/>
</dbReference>
<dbReference type="EC" id="3.1.21.-" evidence="5"/>
<feature type="domain" description="Type I restriction modification DNA specificity" evidence="4">
    <location>
        <begin position="24"/>
        <end position="181"/>
    </location>
</feature>
<keyword evidence="5" id="KW-0255">Endonuclease</keyword>
<dbReference type="GO" id="GO:0016787">
    <property type="term" value="F:hydrolase activity"/>
    <property type="evidence" value="ECO:0007669"/>
    <property type="project" value="UniProtKB-KW"/>
</dbReference>
<dbReference type="EMBL" id="CP103300">
    <property type="protein sequence ID" value="UYM14592.1"/>
    <property type="molecule type" value="Genomic_DNA"/>
</dbReference>
<dbReference type="Pfam" id="PF01420">
    <property type="entry name" value="Methylase_S"/>
    <property type="match status" value="1"/>
</dbReference>
<dbReference type="GO" id="GO:0004519">
    <property type="term" value="F:endonuclease activity"/>
    <property type="evidence" value="ECO:0007669"/>
    <property type="project" value="UniProtKB-KW"/>
</dbReference>
<comment type="similarity">
    <text evidence="1">Belongs to the type-I restriction system S methylase family.</text>
</comment>
<dbReference type="InterPro" id="IPR052021">
    <property type="entry name" value="Type-I_RS_S_subunit"/>
</dbReference>
<keyword evidence="5" id="KW-0540">Nuclease</keyword>
<dbReference type="CDD" id="cd17267">
    <property type="entry name" value="RMtype1_S_EcoAO83I-TRD1-CR1_like"/>
    <property type="match status" value="1"/>
</dbReference>
<dbReference type="Gene3D" id="3.90.220.20">
    <property type="entry name" value="DNA methylase specificity domains"/>
    <property type="match status" value="2"/>
</dbReference>